<evidence type="ECO:0000313" key="2">
    <source>
        <dbReference type="Proteomes" id="UP000594262"/>
    </source>
</evidence>
<keyword evidence="2" id="KW-1185">Reference proteome</keyword>
<dbReference type="AlphaFoldDB" id="A0A7M6DPM5"/>
<reference evidence="1" key="1">
    <citation type="submission" date="2021-01" db="UniProtKB">
        <authorList>
            <consortium name="EnsemblMetazoa"/>
        </authorList>
    </citation>
    <scope>IDENTIFICATION</scope>
</reference>
<proteinExistence type="predicted"/>
<sequence>MNPKQTTVVSKTGDVNISVYTFIFQSIKKTLKPKRKMEASLLQQKLSGLRPELINQNKCTNKTSLHQNILRHSQSVLQSQHKKYNLGNGYHCADPLTAAEYLLQREYGETSLYDPKQRAPVIIPQVFNSNQYAKSSPVNILDYEIGMATMQNTLENLTNERPDYWFTKEMQAFYDENAQQSSEDIDKKKFDRWIIHCKIFYLTIQEIGGGAATLDLPLLTTSETESFVRACLAELASNSPPPSSKLKNILKGGVANLRQKIENLIKSNPPSDPVALWYFELNLAELGENAEDWFRNQFLALLSDEILHDTVILQSVKFMTNIKKKFHQEFDFLLLSWSRKLIIAVEIKRQSSAIMDAIGQLESYKQIFDKKLGDQLDNSWTFLPVICVEKNHHNLNQTQHYITFQTNIKSWLSGIFTQYPELPCTVSSLDQVKNVLRMIIFTIHVSKSAPVTTSNWVEYTSNAIESISTVENIVFYSNTQMHIMNPNEPRLRKLLIRGGYGTGKSFLLEEKAKQLSRDPHYAGNIVYVCWRVEPTSLLEWRLKLDLEEKHGVSIMGLDHNVGKGTQDLLVRTVRQKKVKALFFDEWKEQQYHDFFSWMLNETVFQSLEIIWIAFQGGKSAHTEKAAQQFTLLDLSTNFRNSRELVKEAKNVADKKHYKYKSGLVLPPPMFPSGRPPIYVNSFENAIKEMRKLSQSGILVIADTRTDGEHWGEHTVVLDKMNEEWKRYDFTDKDFKAEENPYEVLKNGNILLTDCLFIQGFEWVNVVSFREDANYIDYHDCNYFMRCNTNLIVIER</sequence>
<protein>
    <submittedName>
        <fullName evidence="1">Uncharacterized protein</fullName>
    </submittedName>
</protein>
<name>A0A7M6DPM5_9CNID</name>
<evidence type="ECO:0000313" key="1">
    <source>
        <dbReference type="EnsemblMetazoa" id="CLYHEMP020588.1"/>
    </source>
</evidence>
<accession>A0A7M6DPM5</accession>
<dbReference type="EnsemblMetazoa" id="CLYHEMT020588.1">
    <property type="protein sequence ID" value="CLYHEMP020588.1"/>
    <property type="gene ID" value="CLYHEMG020588"/>
</dbReference>
<dbReference type="Proteomes" id="UP000594262">
    <property type="component" value="Unplaced"/>
</dbReference>
<organism evidence="1 2">
    <name type="scientific">Clytia hemisphaerica</name>
    <dbReference type="NCBI Taxonomy" id="252671"/>
    <lineage>
        <taxon>Eukaryota</taxon>
        <taxon>Metazoa</taxon>
        <taxon>Cnidaria</taxon>
        <taxon>Hydrozoa</taxon>
        <taxon>Hydroidolina</taxon>
        <taxon>Leptothecata</taxon>
        <taxon>Obeliida</taxon>
        <taxon>Clytiidae</taxon>
        <taxon>Clytia</taxon>
    </lineage>
</organism>